<comment type="caution">
    <text evidence="1">The sequence shown here is derived from an EMBL/GenBank/DDBJ whole genome shotgun (WGS) entry which is preliminary data.</text>
</comment>
<dbReference type="GO" id="GO:0003964">
    <property type="term" value="F:RNA-directed DNA polymerase activity"/>
    <property type="evidence" value="ECO:0007669"/>
    <property type="project" value="UniProtKB-KW"/>
</dbReference>
<proteinExistence type="predicted"/>
<sequence length="89" mass="10120">VLESEKSKILALSDIKFTSNLERYLGFHMFHGQITQREFSDVMDSVQFKLTSWKGRLPNKLGSNVLVNSVISAFPTYGMHFSGFSPVYL</sequence>
<keyword evidence="2" id="KW-1185">Reference proteome</keyword>
<dbReference type="EMBL" id="LXQA010117108">
    <property type="protein sequence ID" value="MCI19898.1"/>
    <property type="molecule type" value="Genomic_DNA"/>
</dbReference>
<name>A0A392Q6Y5_9FABA</name>
<accession>A0A392Q6Y5</accession>
<keyword evidence="1" id="KW-0808">Transferase</keyword>
<keyword evidence="1" id="KW-0695">RNA-directed DNA polymerase</keyword>
<protein>
    <submittedName>
        <fullName evidence="1">RNA-directed DNA polymerase (Reverse transcriptase)</fullName>
    </submittedName>
</protein>
<reference evidence="1 2" key="1">
    <citation type="journal article" date="2018" name="Front. Plant Sci.">
        <title>Red Clover (Trifolium pratense) and Zigzag Clover (T. medium) - A Picture of Genomic Similarities and Differences.</title>
        <authorList>
            <person name="Dluhosova J."/>
            <person name="Istvanek J."/>
            <person name="Nedelnik J."/>
            <person name="Repkova J."/>
        </authorList>
    </citation>
    <scope>NUCLEOTIDE SEQUENCE [LARGE SCALE GENOMIC DNA]</scope>
    <source>
        <strain evidence="2">cv. 10/8</strain>
        <tissue evidence="1">Leaf</tissue>
    </source>
</reference>
<evidence type="ECO:0000313" key="2">
    <source>
        <dbReference type="Proteomes" id="UP000265520"/>
    </source>
</evidence>
<dbReference type="Proteomes" id="UP000265520">
    <property type="component" value="Unassembled WGS sequence"/>
</dbReference>
<organism evidence="1 2">
    <name type="scientific">Trifolium medium</name>
    <dbReference type="NCBI Taxonomy" id="97028"/>
    <lineage>
        <taxon>Eukaryota</taxon>
        <taxon>Viridiplantae</taxon>
        <taxon>Streptophyta</taxon>
        <taxon>Embryophyta</taxon>
        <taxon>Tracheophyta</taxon>
        <taxon>Spermatophyta</taxon>
        <taxon>Magnoliopsida</taxon>
        <taxon>eudicotyledons</taxon>
        <taxon>Gunneridae</taxon>
        <taxon>Pentapetalae</taxon>
        <taxon>rosids</taxon>
        <taxon>fabids</taxon>
        <taxon>Fabales</taxon>
        <taxon>Fabaceae</taxon>
        <taxon>Papilionoideae</taxon>
        <taxon>50 kb inversion clade</taxon>
        <taxon>NPAAA clade</taxon>
        <taxon>Hologalegina</taxon>
        <taxon>IRL clade</taxon>
        <taxon>Trifolieae</taxon>
        <taxon>Trifolium</taxon>
    </lineage>
</organism>
<keyword evidence="1" id="KW-0548">Nucleotidyltransferase</keyword>
<evidence type="ECO:0000313" key="1">
    <source>
        <dbReference type="EMBL" id="MCI19898.1"/>
    </source>
</evidence>
<feature type="non-terminal residue" evidence="1">
    <location>
        <position position="1"/>
    </location>
</feature>
<dbReference type="AlphaFoldDB" id="A0A392Q6Y5"/>